<evidence type="ECO:0000313" key="1">
    <source>
        <dbReference type="EMBL" id="OGY14232.1"/>
    </source>
</evidence>
<sequence>MKLHKGTVEFFSEDRGFGFVNLEDGKVFLHIKHAYRLVRGQDEPEFLLTGLYGDNLPGLVYPKGGDELVFELVFDREQPVDRRWRTGAWSTQTEYDYLQKLIDENKAYEAAIAAKIAALPRYRLYRIKTVKFEKLDHELLWEGVNLEALQYEFPIPDRGEDPKSDPIRRLILQGAGNQTQHCWMVKRSGEEEWQQCPDPRKVKRRTDIELADRIREQLPIGFGDLVRGIARPKFRSSTVTTEQFMNRARALMSVV</sequence>
<organism evidence="1 2">
    <name type="scientific">Candidatus Blackburnbacteria bacterium RIFCSPLOWO2_01_FULL_40_20</name>
    <dbReference type="NCBI Taxonomy" id="1797519"/>
    <lineage>
        <taxon>Bacteria</taxon>
        <taxon>Candidatus Blackburniibacteriota</taxon>
    </lineage>
</organism>
<protein>
    <submittedName>
        <fullName evidence="1">Uncharacterized protein</fullName>
    </submittedName>
</protein>
<comment type="caution">
    <text evidence="1">The sequence shown here is derived from an EMBL/GenBank/DDBJ whole genome shotgun (WGS) entry which is preliminary data.</text>
</comment>
<name>A0A1G1VG93_9BACT</name>
<dbReference type="EMBL" id="MHCC01000001">
    <property type="protein sequence ID" value="OGY14232.1"/>
    <property type="molecule type" value="Genomic_DNA"/>
</dbReference>
<dbReference type="Gene3D" id="2.40.50.140">
    <property type="entry name" value="Nucleic acid-binding proteins"/>
    <property type="match status" value="1"/>
</dbReference>
<reference evidence="1 2" key="1">
    <citation type="journal article" date="2016" name="Nat. Commun.">
        <title>Thousands of microbial genomes shed light on interconnected biogeochemical processes in an aquifer system.</title>
        <authorList>
            <person name="Anantharaman K."/>
            <person name="Brown C.T."/>
            <person name="Hug L.A."/>
            <person name="Sharon I."/>
            <person name="Castelle C.J."/>
            <person name="Probst A.J."/>
            <person name="Thomas B.C."/>
            <person name="Singh A."/>
            <person name="Wilkins M.J."/>
            <person name="Karaoz U."/>
            <person name="Brodie E.L."/>
            <person name="Williams K.H."/>
            <person name="Hubbard S.S."/>
            <person name="Banfield J.F."/>
        </authorList>
    </citation>
    <scope>NUCLEOTIDE SEQUENCE [LARGE SCALE GENOMIC DNA]</scope>
</reference>
<dbReference type="SUPFAM" id="SSF50249">
    <property type="entry name" value="Nucleic acid-binding proteins"/>
    <property type="match status" value="1"/>
</dbReference>
<dbReference type="AlphaFoldDB" id="A0A1G1VG93"/>
<dbReference type="InterPro" id="IPR012340">
    <property type="entry name" value="NA-bd_OB-fold"/>
</dbReference>
<accession>A0A1G1VG93</accession>
<gene>
    <name evidence="1" type="ORF">A3A77_02025</name>
</gene>
<dbReference type="Proteomes" id="UP000178659">
    <property type="component" value="Unassembled WGS sequence"/>
</dbReference>
<proteinExistence type="predicted"/>
<evidence type="ECO:0000313" key="2">
    <source>
        <dbReference type="Proteomes" id="UP000178659"/>
    </source>
</evidence>